<reference evidence="2 3" key="1">
    <citation type="submission" date="2024-10" db="EMBL/GenBank/DDBJ databases">
        <title>The Natural Products Discovery Center: Release of the First 8490 Sequenced Strains for Exploring Actinobacteria Biosynthetic Diversity.</title>
        <authorList>
            <person name="Kalkreuter E."/>
            <person name="Kautsar S.A."/>
            <person name="Yang D."/>
            <person name="Bader C.D."/>
            <person name="Teijaro C.N."/>
            <person name="Fluegel L."/>
            <person name="Davis C.M."/>
            <person name="Simpson J.R."/>
            <person name="Lauterbach L."/>
            <person name="Steele A.D."/>
            <person name="Gui C."/>
            <person name="Meng S."/>
            <person name="Li G."/>
            <person name="Viehrig K."/>
            <person name="Ye F."/>
            <person name="Su P."/>
            <person name="Kiefer A.F."/>
            <person name="Nichols A."/>
            <person name="Cepeda A.J."/>
            <person name="Yan W."/>
            <person name="Fan B."/>
            <person name="Jiang Y."/>
            <person name="Adhikari A."/>
            <person name="Zheng C.-J."/>
            <person name="Schuster L."/>
            <person name="Cowan T.M."/>
            <person name="Smanski M.J."/>
            <person name="Chevrette M.G."/>
            <person name="De Carvalho L.P.S."/>
            <person name="Shen B."/>
        </authorList>
    </citation>
    <scope>NUCLEOTIDE SEQUENCE [LARGE SCALE GENOMIC DNA]</scope>
    <source>
        <strain evidence="2 3">NPDC000087</strain>
    </source>
</reference>
<keyword evidence="3" id="KW-1185">Reference proteome</keyword>
<organism evidence="2 3">
    <name type="scientific">Paractinoplanes globisporus</name>
    <dbReference type="NCBI Taxonomy" id="113565"/>
    <lineage>
        <taxon>Bacteria</taxon>
        <taxon>Bacillati</taxon>
        <taxon>Actinomycetota</taxon>
        <taxon>Actinomycetes</taxon>
        <taxon>Micromonosporales</taxon>
        <taxon>Micromonosporaceae</taxon>
        <taxon>Paractinoplanes</taxon>
    </lineage>
</organism>
<dbReference type="EMBL" id="JBIAZU010000008">
    <property type="protein sequence ID" value="MFF5296306.1"/>
    <property type="molecule type" value="Genomic_DNA"/>
</dbReference>
<evidence type="ECO:0000313" key="2">
    <source>
        <dbReference type="EMBL" id="MFF5296306.1"/>
    </source>
</evidence>
<dbReference type="InterPro" id="IPR027417">
    <property type="entry name" value="P-loop_NTPase"/>
</dbReference>
<feature type="domain" description="ATPase AAA-type core" evidence="1">
    <location>
        <begin position="34"/>
        <end position="324"/>
    </location>
</feature>
<name>A0ABW6WSM4_9ACTN</name>
<proteinExistence type="predicted"/>
<comment type="caution">
    <text evidence="2">The sequence shown here is derived from an EMBL/GenBank/DDBJ whole genome shotgun (WGS) entry which is preliminary data.</text>
</comment>
<protein>
    <submittedName>
        <fullName evidence="2">ATP/GTP-binding protein</fullName>
    </submittedName>
</protein>
<evidence type="ECO:0000259" key="1">
    <source>
        <dbReference type="Pfam" id="PF13304"/>
    </source>
</evidence>
<dbReference type="Gene3D" id="3.40.50.300">
    <property type="entry name" value="P-loop containing nucleotide triphosphate hydrolases"/>
    <property type="match status" value="2"/>
</dbReference>
<dbReference type="RefSeq" id="WP_020517080.1">
    <property type="nucleotide sequence ID" value="NZ_JBIAZU010000008.1"/>
</dbReference>
<dbReference type="Pfam" id="PF13304">
    <property type="entry name" value="AAA_21"/>
    <property type="match status" value="1"/>
</dbReference>
<dbReference type="InterPro" id="IPR003959">
    <property type="entry name" value="ATPase_AAA_core"/>
</dbReference>
<sequence length="400" mass="45496">MLRSFRVANHRSFRDEQELQLMPAYDKERPVVPVAAVFGANASGKSNLLDALRWMQSAVRESFRVWEADSGIPRVRYRLDDDESQPSSFVADLVLDGVQWVYGFSVTSEAVQEEWLHTYPHGRERVIFERNGQELELGSTVPERRSRAEILRGLMRDNALLLSVASQANQAEVKPVYRWFNLQQMHVTRMGIPSVRHDHLSVLIAGAHKVYPEFVHLLRTADFGISDISVEEPLFGRVPIVRFRHEPGGVWLELADQSEGTLAWAELLFYALEALKHGSLMILDEIDSSLHSRLTPRLVELFRNGETNANGAQLLFTTHDATLLGTCLGEDLLRRDEIWFVEKKDGTSRLYALSDFHPRKGENRERRYLLGSYGAVPVIFEDSAVDSLLEARRERADASA</sequence>
<dbReference type="Proteomes" id="UP001602245">
    <property type="component" value="Unassembled WGS sequence"/>
</dbReference>
<dbReference type="PANTHER" id="PTHR40396">
    <property type="entry name" value="ATPASE-LIKE PROTEIN"/>
    <property type="match status" value="1"/>
</dbReference>
<evidence type="ECO:0000313" key="3">
    <source>
        <dbReference type="Proteomes" id="UP001602245"/>
    </source>
</evidence>
<gene>
    <name evidence="2" type="ORF">ACFY35_43300</name>
</gene>
<dbReference type="PANTHER" id="PTHR40396:SF1">
    <property type="entry name" value="ATPASE AAA-TYPE CORE DOMAIN-CONTAINING PROTEIN"/>
    <property type="match status" value="1"/>
</dbReference>
<accession>A0ABW6WSM4</accession>
<dbReference type="SUPFAM" id="SSF52540">
    <property type="entry name" value="P-loop containing nucleoside triphosphate hydrolases"/>
    <property type="match status" value="1"/>
</dbReference>